<keyword evidence="1" id="KW-0812">Transmembrane</keyword>
<keyword evidence="1" id="KW-0472">Membrane</keyword>
<accession>A0A1G2TGR1</accession>
<dbReference type="InterPro" id="IPR012902">
    <property type="entry name" value="N_methyl_site"/>
</dbReference>
<comment type="caution">
    <text evidence="2">The sequence shown here is derived from an EMBL/GenBank/DDBJ whole genome shotgun (WGS) entry which is preliminary data.</text>
</comment>
<proteinExistence type="predicted"/>
<evidence type="ECO:0000313" key="2">
    <source>
        <dbReference type="EMBL" id="OHA96477.1"/>
    </source>
</evidence>
<reference evidence="2 3" key="1">
    <citation type="journal article" date="2016" name="Nat. Commun.">
        <title>Thousands of microbial genomes shed light on interconnected biogeochemical processes in an aquifer system.</title>
        <authorList>
            <person name="Anantharaman K."/>
            <person name="Brown C.T."/>
            <person name="Hug L.A."/>
            <person name="Sharon I."/>
            <person name="Castelle C.J."/>
            <person name="Probst A.J."/>
            <person name="Thomas B.C."/>
            <person name="Singh A."/>
            <person name="Wilkins M.J."/>
            <person name="Karaoz U."/>
            <person name="Brodie E.L."/>
            <person name="Williams K.H."/>
            <person name="Hubbard S.S."/>
            <person name="Banfield J.F."/>
        </authorList>
    </citation>
    <scope>NUCLEOTIDE SEQUENCE [LARGE SCALE GENOMIC DNA]</scope>
</reference>
<dbReference type="Proteomes" id="UP000177279">
    <property type="component" value="Unassembled WGS sequence"/>
</dbReference>
<name>A0A1G2TGR1_9BACT</name>
<evidence type="ECO:0000313" key="3">
    <source>
        <dbReference type="Proteomes" id="UP000177279"/>
    </source>
</evidence>
<protein>
    <recommendedName>
        <fullName evidence="4">Type II secretion system protein GspI C-terminal domain-containing protein</fullName>
    </recommendedName>
</protein>
<gene>
    <name evidence="2" type="ORF">A3D49_01150</name>
</gene>
<keyword evidence="1" id="KW-1133">Transmembrane helix</keyword>
<organism evidence="2 3">
    <name type="scientific">Candidatus Zambryskibacteria bacterium RIFCSPHIGHO2_02_FULL_43_37</name>
    <dbReference type="NCBI Taxonomy" id="1802749"/>
    <lineage>
        <taxon>Bacteria</taxon>
        <taxon>Candidatus Zambryskiibacteriota</taxon>
    </lineage>
</organism>
<dbReference type="EMBL" id="MHVS01000005">
    <property type="protein sequence ID" value="OHA96477.1"/>
    <property type="molecule type" value="Genomic_DNA"/>
</dbReference>
<evidence type="ECO:0008006" key="4">
    <source>
        <dbReference type="Google" id="ProtNLM"/>
    </source>
</evidence>
<dbReference type="NCBIfam" id="TIGR02532">
    <property type="entry name" value="IV_pilin_GFxxxE"/>
    <property type="match status" value="1"/>
</dbReference>
<sequence length="178" mass="19913">MTNNQQPTTNKGFTIIETLVAVAILVAVVVGTMGAVQTAISSYIYSKDQIIAFYLAQEGFEQIRNLRDENRLAGRNWLYGIAQYSSDACYFGKVCIVSPVDALWPVQCSGGTGACPYLRQEPAAGFYGYTSTWNDTQFRREITLTSINAEEISVNITVSWKKGLVSRQFRTRENLLNW</sequence>
<dbReference type="AlphaFoldDB" id="A0A1G2TGR1"/>
<evidence type="ECO:0000256" key="1">
    <source>
        <dbReference type="SAM" id="Phobius"/>
    </source>
</evidence>
<dbReference type="Pfam" id="PF07963">
    <property type="entry name" value="N_methyl"/>
    <property type="match status" value="1"/>
</dbReference>
<feature type="transmembrane region" description="Helical" evidence="1">
    <location>
        <begin position="12"/>
        <end position="36"/>
    </location>
</feature>